<evidence type="ECO:0000313" key="1">
    <source>
        <dbReference type="EMBL" id="MPC73918.1"/>
    </source>
</evidence>
<gene>
    <name evidence="1" type="ORF">E2C01_068261</name>
</gene>
<evidence type="ECO:0000313" key="2">
    <source>
        <dbReference type="Proteomes" id="UP000324222"/>
    </source>
</evidence>
<organism evidence="1 2">
    <name type="scientific">Portunus trituberculatus</name>
    <name type="common">Swimming crab</name>
    <name type="synonym">Neptunus trituberculatus</name>
    <dbReference type="NCBI Taxonomy" id="210409"/>
    <lineage>
        <taxon>Eukaryota</taxon>
        <taxon>Metazoa</taxon>
        <taxon>Ecdysozoa</taxon>
        <taxon>Arthropoda</taxon>
        <taxon>Crustacea</taxon>
        <taxon>Multicrustacea</taxon>
        <taxon>Malacostraca</taxon>
        <taxon>Eumalacostraca</taxon>
        <taxon>Eucarida</taxon>
        <taxon>Decapoda</taxon>
        <taxon>Pleocyemata</taxon>
        <taxon>Brachyura</taxon>
        <taxon>Eubrachyura</taxon>
        <taxon>Portunoidea</taxon>
        <taxon>Portunidae</taxon>
        <taxon>Portuninae</taxon>
        <taxon>Portunus</taxon>
    </lineage>
</organism>
<name>A0A5B7HYY2_PORTR</name>
<proteinExistence type="predicted"/>
<keyword evidence="2" id="KW-1185">Reference proteome</keyword>
<dbReference type="AlphaFoldDB" id="A0A5B7HYY2"/>
<dbReference type="Proteomes" id="UP000324222">
    <property type="component" value="Unassembled WGS sequence"/>
</dbReference>
<accession>A0A5B7HYY2</accession>
<dbReference type="EMBL" id="VSRR010037819">
    <property type="protein sequence ID" value="MPC73918.1"/>
    <property type="molecule type" value="Genomic_DNA"/>
</dbReference>
<reference evidence="1 2" key="1">
    <citation type="submission" date="2019-05" db="EMBL/GenBank/DDBJ databases">
        <title>Another draft genome of Portunus trituberculatus and its Hox gene families provides insights of decapod evolution.</title>
        <authorList>
            <person name="Jeong J.-H."/>
            <person name="Song I."/>
            <person name="Kim S."/>
            <person name="Choi T."/>
            <person name="Kim D."/>
            <person name="Ryu S."/>
            <person name="Kim W."/>
        </authorList>
    </citation>
    <scope>NUCLEOTIDE SEQUENCE [LARGE SCALE GENOMIC DNA]</scope>
    <source>
        <tissue evidence="1">Muscle</tissue>
    </source>
</reference>
<comment type="caution">
    <text evidence="1">The sequence shown here is derived from an EMBL/GenBank/DDBJ whole genome shotgun (WGS) entry which is preliminary data.</text>
</comment>
<dbReference type="OrthoDB" id="10031887at2759"/>
<sequence>MNMRVNATCGLTQAICGESPLTGHCTCQLGQRCLKCLPQVLRPRRLFPPFSSEQRVGARAVVVEALGDV</sequence>
<protein>
    <submittedName>
        <fullName evidence="1">Uncharacterized protein</fullName>
    </submittedName>
</protein>